<dbReference type="PANTHER" id="PTHR33116:SF86">
    <property type="entry name" value="REVERSE TRANSCRIPTASE DOMAIN-CONTAINING PROTEIN"/>
    <property type="match status" value="1"/>
</dbReference>
<comment type="caution">
    <text evidence="1">The sequence shown here is derived from an EMBL/GenBank/DDBJ whole genome shotgun (WGS) entry which is preliminary data.</text>
</comment>
<dbReference type="PANTHER" id="PTHR33116">
    <property type="entry name" value="REVERSE TRANSCRIPTASE ZINC-BINDING DOMAIN-CONTAINING PROTEIN-RELATED-RELATED"/>
    <property type="match status" value="1"/>
</dbReference>
<organism evidence="1 2">
    <name type="scientific">Genlisea aurea</name>
    <dbReference type="NCBI Taxonomy" id="192259"/>
    <lineage>
        <taxon>Eukaryota</taxon>
        <taxon>Viridiplantae</taxon>
        <taxon>Streptophyta</taxon>
        <taxon>Embryophyta</taxon>
        <taxon>Tracheophyta</taxon>
        <taxon>Spermatophyta</taxon>
        <taxon>Magnoliopsida</taxon>
        <taxon>eudicotyledons</taxon>
        <taxon>Gunneridae</taxon>
        <taxon>Pentapetalae</taxon>
        <taxon>asterids</taxon>
        <taxon>lamiids</taxon>
        <taxon>Lamiales</taxon>
        <taxon>Lentibulariaceae</taxon>
        <taxon>Genlisea</taxon>
    </lineage>
</organism>
<name>S8CYP2_9LAMI</name>
<feature type="non-terminal residue" evidence="1">
    <location>
        <position position="1"/>
    </location>
</feature>
<dbReference type="AlphaFoldDB" id="S8CYP2"/>
<reference evidence="1 2" key="1">
    <citation type="journal article" date="2013" name="BMC Genomics">
        <title>The miniature genome of a carnivorous plant Genlisea aurea contains a low number of genes and short non-coding sequences.</title>
        <authorList>
            <person name="Leushkin E.V."/>
            <person name="Sutormin R.A."/>
            <person name="Nabieva E.R."/>
            <person name="Penin A.A."/>
            <person name="Kondrashov A.S."/>
            <person name="Logacheva M.D."/>
        </authorList>
    </citation>
    <scope>NUCLEOTIDE SEQUENCE [LARGE SCALE GENOMIC DNA]</scope>
</reference>
<keyword evidence="2" id="KW-1185">Reference proteome</keyword>
<protein>
    <recommendedName>
        <fullName evidence="3">Reverse transcriptase zinc-binding domain-containing protein</fullName>
    </recommendedName>
</protein>
<evidence type="ECO:0008006" key="3">
    <source>
        <dbReference type="Google" id="ProtNLM"/>
    </source>
</evidence>
<proteinExistence type="predicted"/>
<dbReference type="Proteomes" id="UP000015453">
    <property type="component" value="Unassembled WGS sequence"/>
</dbReference>
<accession>S8CYP2</accession>
<sequence length="119" mass="13658">QAIPTYAMQCFKLPASFISEVNGLLSSFWWNDRGRQKMHLLAWEKLCQASSRGGLGFRNLTIFNKALLAKQCWRIFTKPELLLSQLLKGKYYSSTSFIHAPLGRSPSFTWRSLLTARDL</sequence>
<gene>
    <name evidence="1" type="ORF">M569_04614</name>
</gene>
<evidence type="ECO:0000313" key="1">
    <source>
        <dbReference type="EMBL" id="EPS70146.1"/>
    </source>
</evidence>
<dbReference type="OrthoDB" id="913718at2759"/>
<feature type="non-terminal residue" evidence="1">
    <location>
        <position position="119"/>
    </location>
</feature>
<dbReference type="EMBL" id="AUSU01001805">
    <property type="protein sequence ID" value="EPS70146.1"/>
    <property type="molecule type" value="Genomic_DNA"/>
</dbReference>
<evidence type="ECO:0000313" key="2">
    <source>
        <dbReference type="Proteomes" id="UP000015453"/>
    </source>
</evidence>